<feature type="compositionally biased region" description="Polar residues" evidence="1">
    <location>
        <begin position="227"/>
        <end position="241"/>
    </location>
</feature>
<dbReference type="InterPro" id="IPR036397">
    <property type="entry name" value="RNaseH_sf"/>
</dbReference>
<feature type="region of interest" description="Disordered" evidence="1">
    <location>
        <begin position="181"/>
        <end position="258"/>
    </location>
</feature>
<dbReference type="OrthoDB" id="441971at2759"/>
<dbReference type="Proteomes" id="UP000663879">
    <property type="component" value="Unassembled WGS sequence"/>
</dbReference>
<comment type="caution">
    <text evidence="2">The sequence shown here is derived from an EMBL/GenBank/DDBJ whole genome shotgun (WGS) entry which is preliminary data.</text>
</comment>
<evidence type="ECO:0000313" key="2">
    <source>
        <dbReference type="EMBL" id="CAF0910711.1"/>
    </source>
</evidence>
<dbReference type="AlphaFoldDB" id="A0A814AEE9"/>
<dbReference type="EMBL" id="CAJNOC010002071">
    <property type="protein sequence ID" value="CAF0910711.1"/>
    <property type="molecule type" value="Genomic_DNA"/>
</dbReference>
<dbReference type="GO" id="GO:0003676">
    <property type="term" value="F:nucleic acid binding"/>
    <property type="evidence" value="ECO:0007669"/>
    <property type="project" value="InterPro"/>
</dbReference>
<feature type="compositionally biased region" description="Polar residues" evidence="1">
    <location>
        <begin position="190"/>
        <end position="204"/>
    </location>
</feature>
<evidence type="ECO:0000313" key="3">
    <source>
        <dbReference type="Proteomes" id="UP000663879"/>
    </source>
</evidence>
<name>A0A814AEE9_9BILA</name>
<organism evidence="2 3">
    <name type="scientific">Brachionus calyciflorus</name>
    <dbReference type="NCBI Taxonomy" id="104777"/>
    <lineage>
        <taxon>Eukaryota</taxon>
        <taxon>Metazoa</taxon>
        <taxon>Spiralia</taxon>
        <taxon>Gnathifera</taxon>
        <taxon>Rotifera</taxon>
        <taxon>Eurotatoria</taxon>
        <taxon>Monogononta</taxon>
        <taxon>Pseudotrocha</taxon>
        <taxon>Ploima</taxon>
        <taxon>Brachionidae</taxon>
        <taxon>Brachionus</taxon>
    </lineage>
</organism>
<keyword evidence="3" id="KW-1185">Reference proteome</keyword>
<dbReference type="Gene3D" id="3.30.420.10">
    <property type="entry name" value="Ribonuclease H-like superfamily/Ribonuclease H"/>
    <property type="match status" value="1"/>
</dbReference>
<protein>
    <submittedName>
        <fullName evidence="2">Uncharacterized protein</fullName>
    </submittedName>
</protein>
<sequence>MRRILLSKRDEFKKMLDQMQEAKLIQPNNTSTNGTTNHTPFEVVYGRKPKISLDLVIENETETNEEIYELAETDKESLVVKILVDELQEKLREVYKNVEQNRDYMVEKSRIQNDRNIKPVEYKVEDMLKHVMLKQPRMKKGLSKKLSPKWDCPYIIQDKLGPVNYKIKKIKSAKFKANIDKTPDTRKSNEVQNEQQEFLINSSESVKESTDDDDETFKPNHFFQALLNGSNNQPDDSQNQPHILRSKRITKPVDRFKY</sequence>
<proteinExistence type="predicted"/>
<gene>
    <name evidence="2" type="ORF">OXX778_LOCUS11887</name>
</gene>
<reference evidence="2" key="1">
    <citation type="submission" date="2021-02" db="EMBL/GenBank/DDBJ databases">
        <authorList>
            <person name="Nowell W R."/>
        </authorList>
    </citation>
    <scope>NUCLEOTIDE SEQUENCE</scope>
    <source>
        <strain evidence="2">Ploen Becks lab</strain>
    </source>
</reference>
<evidence type="ECO:0000256" key="1">
    <source>
        <dbReference type="SAM" id="MobiDB-lite"/>
    </source>
</evidence>
<accession>A0A814AEE9</accession>